<keyword evidence="9" id="KW-0735">Signal-anchor</keyword>
<dbReference type="AlphaFoldDB" id="A0AA38SE55"/>
<dbReference type="Pfam" id="PF02434">
    <property type="entry name" value="Fringe"/>
    <property type="match status" value="1"/>
</dbReference>
<dbReference type="Proteomes" id="UP001174691">
    <property type="component" value="Unassembled WGS sequence"/>
</dbReference>
<evidence type="ECO:0000259" key="12">
    <source>
        <dbReference type="Pfam" id="PF02434"/>
    </source>
</evidence>
<dbReference type="InterPro" id="IPR026050">
    <property type="entry name" value="C1GALT1/C1GALT1_chp1"/>
</dbReference>
<reference evidence="13" key="1">
    <citation type="submission" date="2022-07" db="EMBL/GenBank/DDBJ databases">
        <title>Fungi with potential for degradation of polypropylene.</title>
        <authorList>
            <person name="Gostincar C."/>
        </authorList>
    </citation>
    <scope>NUCLEOTIDE SEQUENCE</scope>
    <source>
        <strain evidence="13">EXF-13287</strain>
    </source>
</reference>
<keyword evidence="8" id="KW-0547">Nucleotide-binding</keyword>
<name>A0AA38SE55_9PEZI</name>
<evidence type="ECO:0000256" key="3">
    <source>
        <dbReference type="ARBA" id="ARBA00006462"/>
    </source>
</evidence>
<dbReference type="PANTHER" id="PTHR23033">
    <property type="entry name" value="BETA1,3-GALACTOSYLTRANSFERASE"/>
    <property type="match status" value="1"/>
</dbReference>
<evidence type="ECO:0000256" key="2">
    <source>
        <dbReference type="ARBA" id="ARBA00004922"/>
    </source>
</evidence>
<evidence type="ECO:0000313" key="13">
    <source>
        <dbReference type="EMBL" id="KAJ9157996.1"/>
    </source>
</evidence>
<keyword evidence="11" id="KW-0472">Membrane</keyword>
<comment type="caution">
    <text evidence="13">The sequence shown here is derived from an EMBL/GenBank/DDBJ whole genome shotgun (WGS) entry which is preliminary data.</text>
</comment>
<evidence type="ECO:0000256" key="10">
    <source>
        <dbReference type="ARBA" id="ARBA00022989"/>
    </source>
</evidence>
<keyword evidence="6" id="KW-0808">Transferase</keyword>
<sequence>MALHHLPMHLLLNKRIGRTFLLAVPVLLLILFLLAGFRSSSTAFRDNARDRLLPSWLNPSSHTAPESEPEFYPFETASLFNPVSVPDAATAKPASLCASFPSYLTAHFIQPVLKLGHGEPRDRVEAHLDSVSACFSADELLVFGDLDEEVGGRKVIDVLADLPASYYREEDNPDFAGYVAMREMRDNGTLDKDAEGMGRINGWKLDKYKFLPGIERAWTMRPGRDWYFFYETDTYVVWDNLFRFLGTLDPSREHYIGSPSPGRVDETKGEGEGVKTWFANGGPGYVLSRAAVEKLLARRVSETTGRYLDEPLSVRWLDLLRRDCCGDSVIGWMLWAVGVKLEGYWPLFNPHPMHGVPYSDLYWCQPVVTLHKTRVEDMVELWRWEQGKRRRDKPLLYQDLWSFRHPGGEDTYLLKDWDNGGWADYKPAPEAKIDSAATCRSACEASDRCLQWLWKGLDARECVLMFQIRYGVPRTPDTLTEFADEEQPDGSVKKVVSKETRVDYTSGWMTERIARWRDERRCEVVQWVGPSITRVY</sequence>
<organism evidence="13 14">
    <name type="scientific">Coniochaeta hoffmannii</name>
    <dbReference type="NCBI Taxonomy" id="91930"/>
    <lineage>
        <taxon>Eukaryota</taxon>
        <taxon>Fungi</taxon>
        <taxon>Dikarya</taxon>
        <taxon>Ascomycota</taxon>
        <taxon>Pezizomycotina</taxon>
        <taxon>Sordariomycetes</taxon>
        <taxon>Sordariomycetidae</taxon>
        <taxon>Coniochaetales</taxon>
        <taxon>Coniochaetaceae</taxon>
        <taxon>Coniochaeta</taxon>
    </lineage>
</organism>
<proteinExistence type="inferred from homology"/>
<feature type="domain" description="Fringe-like glycosyltransferase" evidence="12">
    <location>
        <begin position="219"/>
        <end position="296"/>
    </location>
</feature>
<keyword evidence="7" id="KW-0812">Transmembrane</keyword>
<keyword evidence="10" id="KW-1133">Transmembrane helix</keyword>
<evidence type="ECO:0000256" key="5">
    <source>
        <dbReference type="ARBA" id="ARBA00022676"/>
    </source>
</evidence>
<keyword evidence="5" id="KW-0328">Glycosyltransferase</keyword>
<dbReference type="GO" id="GO:0016263">
    <property type="term" value="F:glycoprotein-N-acetylgalactosamine 3-beta-galactosyltransferase activity"/>
    <property type="evidence" value="ECO:0007669"/>
    <property type="project" value="UniProtKB-EC"/>
</dbReference>
<comment type="similarity">
    <text evidence="3">Belongs to the glycosyltransferase 31 family. Beta3-Gal-T subfamily.</text>
</comment>
<comment type="subcellular location">
    <subcellularLocation>
        <location evidence="1">Membrane</location>
        <topology evidence="1">Single-pass type II membrane protein</topology>
    </subcellularLocation>
</comment>
<keyword evidence="14" id="KW-1185">Reference proteome</keyword>
<evidence type="ECO:0000256" key="6">
    <source>
        <dbReference type="ARBA" id="ARBA00022679"/>
    </source>
</evidence>
<dbReference type="GO" id="GO:0016020">
    <property type="term" value="C:membrane"/>
    <property type="evidence" value="ECO:0007669"/>
    <property type="project" value="UniProtKB-SubCell"/>
</dbReference>
<protein>
    <recommendedName>
        <fullName evidence="4">N-acetylgalactosaminide beta-1,3-galactosyltransferase</fullName>
        <ecNumber evidence="4">2.4.1.122</ecNumber>
    </recommendedName>
</protein>
<dbReference type="EC" id="2.4.1.122" evidence="4"/>
<evidence type="ECO:0000256" key="4">
    <source>
        <dbReference type="ARBA" id="ARBA00012557"/>
    </source>
</evidence>
<evidence type="ECO:0000256" key="11">
    <source>
        <dbReference type="ARBA" id="ARBA00023136"/>
    </source>
</evidence>
<evidence type="ECO:0000256" key="9">
    <source>
        <dbReference type="ARBA" id="ARBA00022968"/>
    </source>
</evidence>
<dbReference type="Gene3D" id="3.90.550.50">
    <property type="match status" value="1"/>
</dbReference>
<dbReference type="InterPro" id="IPR003378">
    <property type="entry name" value="Fringe-like_glycosylTrfase"/>
</dbReference>
<evidence type="ECO:0000256" key="1">
    <source>
        <dbReference type="ARBA" id="ARBA00004606"/>
    </source>
</evidence>
<evidence type="ECO:0000313" key="14">
    <source>
        <dbReference type="Proteomes" id="UP001174691"/>
    </source>
</evidence>
<evidence type="ECO:0000256" key="8">
    <source>
        <dbReference type="ARBA" id="ARBA00022741"/>
    </source>
</evidence>
<comment type="pathway">
    <text evidence="2">Protein modification; protein glycosylation.</text>
</comment>
<dbReference type="PANTHER" id="PTHR23033:SF43">
    <property type="entry name" value="APPLE DOMAIN-CONTAINING PROTEIN"/>
    <property type="match status" value="1"/>
</dbReference>
<accession>A0AA38SE55</accession>
<gene>
    <name evidence="13" type="ORF">NKR19_g3710</name>
</gene>
<dbReference type="GO" id="GO:0000166">
    <property type="term" value="F:nucleotide binding"/>
    <property type="evidence" value="ECO:0007669"/>
    <property type="project" value="UniProtKB-KW"/>
</dbReference>
<evidence type="ECO:0000256" key="7">
    <source>
        <dbReference type="ARBA" id="ARBA00022692"/>
    </source>
</evidence>
<dbReference type="EMBL" id="JANBVN010000043">
    <property type="protein sequence ID" value="KAJ9157996.1"/>
    <property type="molecule type" value="Genomic_DNA"/>
</dbReference>